<evidence type="ECO:0000256" key="3">
    <source>
        <dbReference type="HAMAP-Rule" id="MF_00649"/>
    </source>
</evidence>
<evidence type="ECO:0000256" key="1">
    <source>
        <dbReference type="ARBA" id="ARBA00022723"/>
    </source>
</evidence>
<dbReference type="HAMAP" id="MF_00649">
    <property type="entry name" value="DNA_gyrase_inhibitor_YacG"/>
    <property type="match status" value="1"/>
</dbReference>
<dbReference type="Proteomes" id="UP001184150">
    <property type="component" value="Unassembled WGS sequence"/>
</dbReference>
<feature type="binding site" evidence="3">
    <location>
        <position position="27"/>
    </location>
    <ligand>
        <name>Zn(2+)</name>
        <dbReference type="ChEBI" id="CHEBI:29105"/>
    </ligand>
</feature>
<name>A0ABU1MJL3_9SPHN</name>
<keyword evidence="1 3" id="KW-0479">Metal-binding</keyword>
<dbReference type="RefSeq" id="WP_022677963.1">
    <property type="nucleotide sequence ID" value="NZ_JAVDRD010000002.1"/>
</dbReference>
<evidence type="ECO:0000313" key="4">
    <source>
        <dbReference type="EMBL" id="MDR6510462.1"/>
    </source>
</evidence>
<feature type="binding site" evidence="3">
    <location>
        <position position="23"/>
    </location>
    <ligand>
        <name>Zn(2+)</name>
        <dbReference type="ChEBI" id="CHEBI:29105"/>
    </ligand>
</feature>
<evidence type="ECO:0000256" key="2">
    <source>
        <dbReference type="ARBA" id="ARBA00022833"/>
    </source>
</evidence>
<feature type="binding site" evidence="3">
    <location>
        <position position="8"/>
    </location>
    <ligand>
        <name>Zn(2+)</name>
        <dbReference type="ChEBI" id="CHEBI:29105"/>
    </ligand>
</feature>
<evidence type="ECO:0000313" key="5">
    <source>
        <dbReference type="Proteomes" id="UP001184150"/>
    </source>
</evidence>
<keyword evidence="2 3" id="KW-0862">Zinc</keyword>
<comment type="cofactor">
    <cofactor evidence="3">
        <name>Zn(2+)</name>
        <dbReference type="ChEBI" id="CHEBI:29105"/>
    </cofactor>
    <text evidence="3">Binds 1 zinc ion.</text>
</comment>
<protein>
    <recommendedName>
        <fullName evidence="3">DNA gyrase inhibitor YacG</fullName>
    </recommendedName>
</protein>
<keyword evidence="5" id="KW-1185">Reference proteome</keyword>
<dbReference type="InterPro" id="IPR013088">
    <property type="entry name" value="Znf_NHR/GATA"/>
</dbReference>
<dbReference type="PANTHER" id="PTHR36150">
    <property type="entry name" value="DNA GYRASE INHIBITOR YACG"/>
    <property type="match status" value="1"/>
</dbReference>
<feature type="binding site" evidence="3">
    <location>
        <position position="11"/>
    </location>
    <ligand>
        <name>Zn(2+)</name>
        <dbReference type="ChEBI" id="CHEBI:29105"/>
    </ligand>
</feature>
<organism evidence="4 5">
    <name type="scientific">Novosphingobium capsulatum</name>
    <dbReference type="NCBI Taxonomy" id="13688"/>
    <lineage>
        <taxon>Bacteria</taxon>
        <taxon>Pseudomonadati</taxon>
        <taxon>Pseudomonadota</taxon>
        <taxon>Alphaproteobacteria</taxon>
        <taxon>Sphingomonadales</taxon>
        <taxon>Sphingomonadaceae</taxon>
        <taxon>Novosphingobium</taxon>
    </lineage>
</organism>
<dbReference type="SUPFAM" id="SSF57716">
    <property type="entry name" value="Glucocorticoid receptor-like (DNA-binding domain)"/>
    <property type="match status" value="1"/>
</dbReference>
<comment type="similarity">
    <text evidence="3">Belongs to the DNA gyrase inhibitor YacG family.</text>
</comment>
<comment type="caution">
    <text evidence="4">The sequence shown here is derived from an EMBL/GenBank/DDBJ whole genome shotgun (WGS) entry which is preliminary data.</text>
</comment>
<proteinExistence type="inferred from homology"/>
<dbReference type="Pfam" id="PF03884">
    <property type="entry name" value="YacG"/>
    <property type="match status" value="1"/>
</dbReference>
<comment type="subunit">
    <text evidence="3">Interacts with GyrB.</text>
</comment>
<dbReference type="EMBL" id="JAVDRD010000002">
    <property type="protein sequence ID" value="MDR6510462.1"/>
    <property type="molecule type" value="Genomic_DNA"/>
</dbReference>
<dbReference type="Gene3D" id="3.30.50.10">
    <property type="entry name" value="Erythroid Transcription Factor GATA-1, subunit A"/>
    <property type="match status" value="1"/>
</dbReference>
<reference evidence="4 5" key="1">
    <citation type="submission" date="2023-07" db="EMBL/GenBank/DDBJ databases">
        <title>Sorghum-associated microbial communities from plants grown in Nebraska, USA.</title>
        <authorList>
            <person name="Schachtman D."/>
        </authorList>
    </citation>
    <scope>NUCLEOTIDE SEQUENCE [LARGE SCALE GENOMIC DNA]</scope>
    <source>
        <strain evidence="4 5">DS1027</strain>
    </source>
</reference>
<comment type="function">
    <text evidence="3">Inhibits all the catalytic activities of DNA gyrase by preventing its interaction with DNA. Acts by binding directly to the C-terminal domain of GyrB, which probably disrupts DNA binding by the gyrase.</text>
</comment>
<accession>A0ABU1MJL3</accession>
<dbReference type="PANTHER" id="PTHR36150:SF1">
    <property type="entry name" value="DNA GYRASE INHIBITOR YACG"/>
    <property type="match status" value="1"/>
</dbReference>
<sequence length="55" mass="6142">MTTPPKRCPICGKPRSDAHKPFCSARCRDRDLMRWLEDGYALPGPPADAEEEGPD</sequence>
<gene>
    <name evidence="3" type="primary">yacG</name>
    <name evidence="4" type="ORF">J2792_001322</name>
</gene>
<dbReference type="InterPro" id="IPR005584">
    <property type="entry name" value="DNA_gyrase_inhibitor_YacG"/>
</dbReference>